<dbReference type="PANTHER" id="PTHR43214:SF43">
    <property type="entry name" value="TWO-COMPONENT RESPONSE REGULATOR"/>
    <property type="match status" value="1"/>
</dbReference>
<dbReference type="CDD" id="cd17535">
    <property type="entry name" value="REC_NarL-like"/>
    <property type="match status" value="1"/>
</dbReference>
<gene>
    <name evidence="6" type="primary">vraR_1</name>
    <name evidence="6" type="ORF">Rcae01_00475</name>
</gene>
<keyword evidence="7" id="KW-1185">Reference proteome</keyword>
<dbReference type="InterPro" id="IPR016032">
    <property type="entry name" value="Sig_transdc_resp-reg_C-effctor"/>
</dbReference>
<protein>
    <submittedName>
        <fullName evidence="6">Response regulator protein VraR</fullName>
    </submittedName>
</protein>
<evidence type="ECO:0000313" key="7">
    <source>
        <dbReference type="Proteomes" id="UP001416858"/>
    </source>
</evidence>
<dbReference type="SUPFAM" id="SSF46894">
    <property type="entry name" value="C-terminal effector domain of the bipartite response regulators"/>
    <property type="match status" value="1"/>
</dbReference>
<comment type="caution">
    <text evidence="6">The sequence shown here is derived from an EMBL/GenBank/DDBJ whole genome shotgun (WGS) entry which is preliminary data.</text>
</comment>
<dbReference type="InterPro" id="IPR000792">
    <property type="entry name" value="Tscrpt_reg_LuxR_C"/>
</dbReference>
<dbReference type="InterPro" id="IPR058245">
    <property type="entry name" value="NreC/VraR/RcsB-like_REC"/>
</dbReference>
<evidence type="ECO:0000313" key="6">
    <source>
        <dbReference type="EMBL" id="GAA5505035.1"/>
    </source>
</evidence>
<dbReference type="EMBL" id="BAABRO010000001">
    <property type="protein sequence ID" value="GAA5505035.1"/>
    <property type="molecule type" value="Genomic_DNA"/>
</dbReference>
<organism evidence="6 7">
    <name type="scientific">Novipirellula caenicola</name>
    <dbReference type="NCBI Taxonomy" id="1536901"/>
    <lineage>
        <taxon>Bacteria</taxon>
        <taxon>Pseudomonadati</taxon>
        <taxon>Planctomycetota</taxon>
        <taxon>Planctomycetia</taxon>
        <taxon>Pirellulales</taxon>
        <taxon>Pirellulaceae</taxon>
        <taxon>Novipirellula</taxon>
    </lineage>
</organism>
<keyword evidence="2" id="KW-0238">DNA-binding</keyword>
<dbReference type="InterPro" id="IPR039420">
    <property type="entry name" value="WalR-like"/>
</dbReference>
<feature type="modified residue" description="4-aspartylphosphate" evidence="3">
    <location>
        <position position="54"/>
    </location>
</feature>
<dbReference type="RefSeq" id="WP_345682134.1">
    <property type="nucleotide sequence ID" value="NZ_BAABRO010000001.1"/>
</dbReference>
<sequence length="210" mass="22865">MTKKLLIVDDHEIIRVGIGLLLEGTEIEVAGEATTAAEALSQVEAVKPDVVLLDIRMEGGDGLNALGRIKLDHPDLPIVLFSAYDNPTYIARAVALGAAGFVLKSAGRERLTEALKLAVSGESAWTREELRRVTGALATPRLSQDIEVPLTQRESEVLRQMALGLTNKEIAKMLGISYETVKEHVQHILRKIGVSDRTQAAVWAVRKNLV</sequence>
<dbReference type="SMART" id="SM00448">
    <property type="entry name" value="REC"/>
    <property type="match status" value="1"/>
</dbReference>
<dbReference type="InterPro" id="IPR001789">
    <property type="entry name" value="Sig_transdc_resp-reg_receiver"/>
</dbReference>
<dbReference type="InterPro" id="IPR011006">
    <property type="entry name" value="CheY-like_superfamily"/>
</dbReference>
<name>A0ABP9VIJ6_9BACT</name>
<evidence type="ECO:0000256" key="2">
    <source>
        <dbReference type="ARBA" id="ARBA00023125"/>
    </source>
</evidence>
<accession>A0ABP9VIJ6</accession>
<dbReference type="SMART" id="SM00421">
    <property type="entry name" value="HTH_LUXR"/>
    <property type="match status" value="1"/>
</dbReference>
<keyword evidence="1 3" id="KW-0597">Phosphoprotein</keyword>
<dbReference type="PROSITE" id="PS50043">
    <property type="entry name" value="HTH_LUXR_2"/>
    <property type="match status" value="1"/>
</dbReference>
<dbReference type="PROSITE" id="PS00622">
    <property type="entry name" value="HTH_LUXR_1"/>
    <property type="match status" value="1"/>
</dbReference>
<evidence type="ECO:0000259" key="5">
    <source>
        <dbReference type="PROSITE" id="PS50110"/>
    </source>
</evidence>
<feature type="domain" description="HTH luxR-type" evidence="4">
    <location>
        <begin position="143"/>
        <end position="208"/>
    </location>
</feature>
<dbReference type="PROSITE" id="PS50110">
    <property type="entry name" value="RESPONSE_REGULATORY"/>
    <property type="match status" value="1"/>
</dbReference>
<dbReference type="CDD" id="cd06170">
    <property type="entry name" value="LuxR_C_like"/>
    <property type="match status" value="1"/>
</dbReference>
<dbReference type="PANTHER" id="PTHR43214">
    <property type="entry name" value="TWO-COMPONENT RESPONSE REGULATOR"/>
    <property type="match status" value="1"/>
</dbReference>
<dbReference type="Proteomes" id="UP001416858">
    <property type="component" value="Unassembled WGS sequence"/>
</dbReference>
<evidence type="ECO:0000256" key="3">
    <source>
        <dbReference type="PROSITE-ProRule" id="PRU00169"/>
    </source>
</evidence>
<feature type="domain" description="Response regulatory" evidence="5">
    <location>
        <begin position="4"/>
        <end position="119"/>
    </location>
</feature>
<dbReference type="Pfam" id="PF00072">
    <property type="entry name" value="Response_reg"/>
    <property type="match status" value="1"/>
</dbReference>
<evidence type="ECO:0000259" key="4">
    <source>
        <dbReference type="PROSITE" id="PS50043"/>
    </source>
</evidence>
<dbReference type="PRINTS" id="PR00038">
    <property type="entry name" value="HTHLUXR"/>
</dbReference>
<dbReference type="Pfam" id="PF00196">
    <property type="entry name" value="GerE"/>
    <property type="match status" value="1"/>
</dbReference>
<dbReference type="SUPFAM" id="SSF52172">
    <property type="entry name" value="CheY-like"/>
    <property type="match status" value="1"/>
</dbReference>
<proteinExistence type="predicted"/>
<evidence type="ECO:0000256" key="1">
    <source>
        <dbReference type="ARBA" id="ARBA00022553"/>
    </source>
</evidence>
<dbReference type="Gene3D" id="3.40.50.2300">
    <property type="match status" value="1"/>
</dbReference>
<reference evidence="6 7" key="1">
    <citation type="submission" date="2024-02" db="EMBL/GenBank/DDBJ databases">
        <title>Rhodopirellula caenicola NBRC 110016.</title>
        <authorList>
            <person name="Ichikawa N."/>
            <person name="Katano-Makiyama Y."/>
            <person name="Hidaka K."/>
        </authorList>
    </citation>
    <scope>NUCLEOTIDE SEQUENCE [LARGE SCALE GENOMIC DNA]</scope>
    <source>
        <strain evidence="6 7">NBRC 110016</strain>
    </source>
</reference>